<keyword evidence="5" id="KW-0997">Cell inner membrane</keyword>
<keyword evidence="6 14" id="KW-0597">Phosphoprotein</keyword>
<keyword evidence="13" id="KW-0472">Membrane</keyword>
<feature type="domain" description="PAS" evidence="17">
    <location>
        <begin position="193"/>
        <end position="238"/>
    </location>
</feature>
<evidence type="ECO:0000256" key="6">
    <source>
        <dbReference type="ARBA" id="ARBA00022553"/>
    </source>
</evidence>
<dbReference type="InterPro" id="IPR005467">
    <property type="entry name" value="His_kinase_dom"/>
</dbReference>
<dbReference type="InterPro" id="IPR003594">
    <property type="entry name" value="HATPase_dom"/>
</dbReference>
<dbReference type="InterPro" id="IPR001610">
    <property type="entry name" value="PAC"/>
</dbReference>
<keyword evidence="4" id="KW-1003">Cell membrane</keyword>
<feature type="domain" description="PAC" evidence="18">
    <location>
        <begin position="241"/>
        <end position="293"/>
    </location>
</feature>
<dbReference type="CDD" id="cd00082">
    <property type="entry name" value="HisKA"/>
    <property type="match status" value="1"/>
</dbReference>
<dbReference type="Gene3D" id="3.30.450.20">
    <property type="entry name" value="PAS domain"/>
    <property type="match status" value="3"/>
</dbReference>
<dbReference type="SMART" id="SM00387">
    <property type="entry name" value="HATPase_c"/>
    <property type="match status" value="1"/>
</dbReference>
<dbReference type="PROSITE" id="PS50113">
    <property type="entry name" value="PAC"/>
    <property type="match status" value="3"/>
</dbReference>
<evidence type="ECO:0000256" key="9">
    <source>
        <dbReference type="ARBA" id="ARBA00022737"/>
    </source>
</evidence>
<organism evidence="19">
    <name type="scientific">Schlesneria paludicola</name>
    <dbReference type="NCBI Taxonomy" id="360056"/>
    <lineage>
        <taxon>Bacteria</taxon>
        <taxon>Pseudomonadati</taxon>
        <taxon>Planctomycetota</taxon>
        <taxon>Planctomycetia</taxon>
        <taxon>Planctomycetales</taxon>
        <taxon>Planctomycetaceae</taxon>
        <taxon>Schlesneria</taxon>
    </lineage>
</organism>
<dbReference type="PRINTS" id="PR00344">
    <property type="entry name" value="BCTRLSENSOR"/>
</dbReference>
<evidence type="ECO:0000256" key="14">
    <source>
        <dbReference type="PROSITE-ProRule" id="PRU00169"/>
    </source>
</evidence>
<dbReference type="InterPro" id="IPR052162">
    <property type="entry name" value="Sensor_kinase/Photoreceptor"/>
</dbReference>
<feature type="domain" description="Histidine kinase" evidence="15">
    <location>
        <begin position="435"/>
        <end position="655"/>
    </location>
</feature>
<name>A0A7C4QGX6_9PLAN</name>
<reference evidence="19" key="1">
    <citation type="journal article" date="2020" name="mSystems">
        <title>Genome- and Community-Level Interaction Insights into Carbon Utilization and Element Cycling Functions of Hydrothermarchaeota in Hydrothermal Sediment.</title>
        <authorList>
            <person name="Zhou Z."/>
            <person name="Liu Y."/>
            <person name="Xu W."/>
            <person name="Pan J."/>
            <person name="Luo Z.H."/>
            <person name="Li M."/>
        </authorList>
    </citation>
    <scope>NUCLEOTIDE SEQUENCE [LARGE SCALE GENOMIC DNA]</scope>
    <source>
        <strain evidence="19">SpSt-508</strain>
    </source>
</reference>
<dbReference type="PANTHER" id="PTHR43304:SF1">
    <property type="entry name" value="PAC DOMAIN-CONTAINING PROTEIN"/>
    <property type="match status" value="1"/>
</dbReference>
<dbReference type="GO" id="GO:0005886">
    <property type="term" value="C:plasma membrane"/>
    <property type="evidence" value="ECO:0007669"/>
    <property type="project" value="UniProtKB-SubCell"/>
</dbReference>
<evidence type="ECO:0000313" key="19">
    <source>
        <dbReference type="EMBL" id="HGT38501.1"/>
    </source>
</evidence>
<dbReference type="SMART" id="SM00086">
    <property type="entry name" value="PAC"/>
    <property type="match status" value="3"/>
</dbReference>
<dbReference type="Pfam" id="PF02518">
    <property type="entry name" value="HATPase_c"/>
    <property type="match status" value="1"/>
</dbReference>
<dbReference type="InterPro" id="IPR036890">
    <property type="entry name" value="HATPase_C_sf"/>
</dbReference>
<dbReference type="InterPro" id="IPR000014">
    <property type="entry name" value="PAS"/>
</dbReference>
<evidence type="ECO:0000256" key="5">
    <source>
        <dbReference type="ARBA" id="ARBA00022519"/>
    </source>
</evidence>
<evidence type="ECO:0000256" key="1">
    <source>
        <dbReference type="ARBA" id="ARBA00000085"/>
    </source>
</evidence>
<dbReference type="SMART" id="SM00091">
    <property type="entry name" value="PAS"/>
    <property type="match status" value="3"/>
</dbReference>
<dbReference type="Gene3D" id="3.30.565.10">
    <property type="entry name" value="Histidine kinase-like ATPase, C-terminal domain"/>
    <property type="match status" value="1"/>
</dbReference>
<evidence type="ECO:0000256" key="13">
    <source>
        <dbReference type="ARBA" id="ARBA00023136"/>
    </source>
</evidence>
<dbReference type="InterPro" id="IPR013656">
    <property type="entry name" value="PAS_4"/>
</dbReference>
<evidence type="ECO:0000256" key="2">
    <source>
        <dbReference type="ARBA" id="ARBA00004429"/>
    </source>
</evidence>
<dbReference type="CDD" id="cd00130">
    <property type="entry name" value="PAS"/>
    <property type="match status" value="3"/>
</dbReference>
<dbReference type="PANTHER" id="PTHR43304">
    <property type="entry name" value="PHYTOCHROME-LIKE PROTEIN CPH1"/>
    <property type="match status" value="1"/>
</dbReference>
<dbReference type="SUPFAM" id="SSF55874">
    <property type="entry name" value="ATPase domain of HSP90 chaperone/DNA topoisomerase II/histidine kinase"/>
    <property type="match status" value="1"/>
</dbReference>
<feature type="domain" description="PAS" evidence="17">
    <location>
        <begin position="40"/>
        <end position="111"/>
    </location>
</feature>
<evidence type="ECO:0000256" key="10">
    <source>
        <dbReference type="ARBA" id="ARBA00022741"/>
    </source>
</evidence>
<dbReference type="FunFam" id="2.10.70.100:FF:000001">
    <property type="entry name" value="Sensory transduction histidine kinase"/>
    <property type="match status" value="1"/>
</dbReference>
<dbReference type="GO" id="GO:0000166">
    <property type="term" value="F:nucleotide binding"/>
    <property type="evidence" value="ECO:0007669"/>
    <property type="project" value="UniProtKB-KW"/>
</dbReference>
<dbReference type="EC" id="2.7.13.3" evidence="3"/>
<dbReference type="Gene3D" id="3.40.50.2300">
    <property type="match status" value="1"/>
</dbReference>
<dbReference type="AlphaFoldDB" id="A0A7C4QGX6"/>
<dbReference type="SUPFAM" id="SSF55785">
    <property type="entry name" value="PYP-like sensor domain (PAS domain)"/>
    <property type="match status" value="3"/>
</dbReference>
<gene>
    <name evidence="19" type="ORF">ENS64_04460</name>
</gene>
<dbReference type="PROSITE" id="PS50109">
    <property type="entry name" value="HIS_KIN"/>
    <property type="match status" value="1"/>
</dbReference>
<feature type="domain" description="PAC" evidence="18">
    <location>
        <begin position="113"/>
        <end position="165"/>
    </location>
</feature>
<dbReference type="SMART" id="SM00388">
    <property type="entry name" value="HisKA"/>
    <property type="match status" value="1"/>
</dbReference>
<dbReference type="Pfam" id="PF08448">
    <property type="entry name" value="PAS_4"/>
    <property type="match status" value="1"/>
</dbReference>
<dbReference type="Gene3D" id="1.10.287.130">
    <property type="match status" value="1"/>
</dbReference>
<dbReference type="SUPFAM" id="SSF47384">
    <property type="entry name" value="Homodimeric domain of signal transducing histidine kinase"/>
    <property type="match status" value="1"/>
</dbReference>
<keyword evidence="12" id="KW-1133">Transmembrane helix</keyword>
<accession>A0A7C4QGX6</accession>
<comment type="subcellular location">
    <subcellularLocation>
        <location evidence="2">Cell inner membrane</location>
        <topology evidence="2">Multi-pass membrane protein</topology>
    </subcellularLocation>
</comment>
<dbReference type="EMBL" id="DSVQ01000009">
    <property type="protein sequence ID" value="HGT38501.1"/>
    <property type="molecule type" value="Genomic_DNA"/>
</dbReference>
<keyword evidence="11" id="KW-0418">Kinase</keyword>
<feature type="domain" description="PAC" evidence="18">
    <location>
        <begin position="370"/>
        <end position="422"/>
    </location>
</feature>
<comment type="catalytic activity">
    <reaction evidence="1">
        <text>ATP + protein L-histidine = ADP + protein N-phospho-L-histidine.</text>
        <dbReference type="EC" id="2.7.13.3"/>
    </reaction>
</comment>
<proteinExistence type="predicted"/>
<evidence type="ECO:0000256" key="12">
    <source>
        <dbReference type="ARBA" id="ARBA00022989"/>
    </source>
</evidence>
<keyword evidence="9" id="KW-0677">Repeat</keyword>
<dbReference type="InterPro" id="IPR013655">
    <property type="entry name" value="PAS_fold_3"/>
</dbReference>
<protein>
    <recommendedName>
        <fullName evidence="3">histidine kinase</fullName>
        <ecNumber evidence="3">2.7.13.3</ecNumber>
    </recommendedName>
</protein>
<feature type="domain" description="PAS" evidence="17">
    <location>
        <begin position="294"/>
        <end position="366"/>
    </location>
</feature>
<dbReference type="NCBIfam" id="TIGR00229">
    <property type="entry name" value="sensory_box"/>
    <property type="match status" value="3"/>
</dbReference>
<dbReference type="SUPFAM" id="SSF52172">
    <property type="entry name" value="CheY-like"/>
    <property type="match status" value="1"/>
</dbReference>
<dbReference type="InterPro" id="IPR001789">
    <property type="entry name" value="Sig_transdc_resp-reg_receiver"/>
</dbReference>
<comment type="caution">
    <text evidence="19">The sequence shown here is derived from an EMBL/GenBank/DDBJ whole genome shotgun (WGS) entry which is preliminary data.</text>
</comment>
<keyword evidence="7" id="KW-0808">Transferase</keyword>
<keyword evidence="8" id="KW-0812">Transmembrane</keyword>
<dbReference type="InterPro" id="IPR000700">
    <property type="entry name" value="PAS-assoc_C"/>
</dbReference>
<evidence type="ECO:0000256" key="11">
    <source>
        <dbReference type="ARBA" id="ARBA00022777"/>
    </source>
</evidence>
<evidence type="ECO:0000259" key="15">
    <source>
        <dbReference type="PROSITE" id="PS50109"/>
    </source>
</evidence>
<feature type="modified residue" description="4-aspartylphosphate" evidence="14">
    <location>
        <position position="727"/>
    </location>
</feature>
<dbReference type="InterPro" id="IPR003661">
    <property type="entry name" value="HisK_dim/P_dom"/>
</dbReference>
<dbReference type="Pfam" id="PF00072">
    <property type="entry name" value="Response_reg"/>
    <property type="match status" value="1"/>
</dbReference>
<dbReference type="Pfam" id="PF00512">
    <property type="entry name" value="HisKA"/>
    <property type="match status" value="1"/>
</dbReference>
<evidence type="ECO:0000256" key="7">
    <source>
        <dbReference type="ARBA" id="ARBA00022679"/>
    </source>
</evidence>
<dbReference type="InterPro" id="IPR036097">
    <property type="entry name" value="HisK_dim/P_sf"/>
</dbReference>
<dbReference type="Pfam" id="PF08447">
    <property type="entry name" value="PAS_3"/>
    <property type="match status" value="2"/>
</dbReference>
<evidence type="ECO:0000256" key="3">
    <source>
        <dbReference type="ARBA" id="ARBA00012438"/>
    </source>
</evidence>
<evidence type="ECO:0000256" key="8">
    <source>
        <dbReference type="ARBA" id="ARBA00022692"/>
    </source>
</evidence>
<dbReference type="InterPro" id="IPR011006">
    <property type="entry name" value="CheY-like_superfamily"/>
</dbReference>
<feature type="domain" description="Response regulatory" evidence="16">
    <location>
        <begin position="676"/>
        <end position="792"/>
    </location>
</feature>
<evidence type="ECO:0000256" key="4">
    <source>
        <dbReference type="ARBA" id="ARBA00022475"/>
    </source>
</evidence>
<dbReference type="PROSITE" id="PS50112">
    <property type="entry name" value="PAS"/>
    <property type="match status" value="3"/>
</dbReference>
<dbReference type="InterPro" id="IPR035965">
    <property type="entry name" value="PAS-like_dom_sf"/>
</dbReference>
<dbReference type="InterPro" id="IPR004358">
    <property type="entry name" value="Sig_transdc_His_kin-like_C"/>
</dbReference>
<evidence type="ECO:0000259" key="16">
    <source>
        <dbReference type="PROSITE" id="PS50110"/>
    </source>
</evidence>
<evidence type="ECO:0000259" key="17">
    <source>
        <dbReference type="PROSITE" id="PS50112"/>
    </source>
</evidence>
<evidence type="ECO:0000259" key="18">
    <source>
        <dbReference type="PROSITE" id="PS50113"/>
    </source>
</evidence>
<dbReference type="SMART" id="SM00448">
    <property type="entry name" value="REC"/>
    <property type="match status" value="1"/>
</dbReference>
<dbReference type="Gene3D" id="2.10.70.100">
    <property type="match status" value="1"/>
</dbReference>
<sequence>MSRWRPAMESARLATKEELDLLPESLVALLADRLRELRDNETRMQTVWDTIPDCVKTLSLDGRLQHINAAGLRLMEAESREAALNASVMSLIQADDRPRVADVFRRVAQGETCQIRFRMTGLKGTPRWMEMTAVPLRDEDEQTTAILSICREVTDQVRSEASLRQTLKLLLNAERIGNMGSWSMDLLTNRLEWSEETCRLFGIRKEDFSGTFEDFYARVLPEDRPKLSETIQRSDATGGLLEVEYRIRRPDGTIRWMHERGEVERDDAGRPIRRLGMVMDITERKTAEEALRSSEERFRLLSRATNDAVWDWDLLTNELTWNDGYTAIFGYAGEEIPQVGGACVRLIHPEDGERVWGSLCATIQQGGHSWNAEYRFLRKDGKYAYVVNRAYILRDNQGRAVRVVGGITDLTERKNLEEQLLHSQKLEAIGRLAGGVAHDFNNLLTVISGYTEVLLNMTPLGDAKRSLLTDIQRAAERAASLTRQLLAFGRKQLLMPQVLDLNATIAGIESLIKRLVGEDVVLSLALAPNLDAVRVDAGQLEQAILNLAVNARDAMPHGGRLTISTGAIDLAEDNRYHAPPGRYLTLTIADTGSGIPAAIRDRIFEPFFTTKGPGRGTGLGLPMVFGFVKQSGGFLDFVSEEGQGTQFTITLPAAPPDETQQRVLPNDAVVKGGNETILLVEDEDDVRRISQLTLEAQGYCVLSARDGVEALRVFADSPRPIQLVVTDVVMPNMNGRQLVNHLRRQVPHLKVLFVSGYTDDQLSRHGLAEARGAFLAKPFLPLDLARKVREVLDETDVPAGGVPYGVD</sequence>
<keyword evidence="10" id="KW-0547">Nucleotide-binding</keyword>
<dbReference type="PROSITE" id="PS50110">
    <property type="entry name" value="RESPONSE_REGULATORY"/>
    <property type="match status" value="1"/>
</dbReference>
<dbReference type="GO" id="GO:0000155">
    <property type="term" value="F:phosphorelay sensor kinase activity"/>
    <property type="evidence" value="ECO:0007669"/>
    <property type="project" value="InterPro"/>
</dbReference>